<name>A0A444W3D5_9FLAO</name>
<dbReference type="SUPFAM" id="SSF75011">
    <property type="entry name" value="3-carboxy-cis,cis-mucoante lactonizing enzyme"/>
    <property type="match status" value="1"/>
</dbReference>
<dbReference type="Gene3D" id="2.60.120.260">
    <property type="entry name" value="Galactose-binding domain-like"/>
    <property type="match status" value="2"/>
</dbReference>
<dbReference type="SMART" id="SM00089">
    <property type="entry name" value="PKD"/>
    <property type="match status" value="1"/>
</dbReference>
<gene>
    <name evidence="5" type="ORF">NU09_3395</name>
</gene>
<dbReference type="InterPro" id="IPR038607">
    <property type="entry name" value="PhoD-like_sf"/>
</dbReference>
<dbReference type="InterPro" id="IPR026444">
    <property type="entry name" value="Secre_tail"/>
</dbReference>
<dbReference type="RefSeq" id="WP_129752464.1">
    <property type="nucleotide sequence ID" value="NZ_JUIW01000014.1"/>
</dbReference>
<evidence type="ECO:0000313" key="5">
    <source>
        <dbReference type="EMBL" id="RYJ40407.1"/>
    </source>
</evidence>
<dbReference type="InterPro" id="IPR013783">
    <property type="entry name" value="Ig-like_fold"/>
</dbReference>
<comment type="caution">
    <text evidence="5">The sequence shown here is derived from an EMBL/GenBank/DDBJ whole genome shotgun (WGS) entry which is preliminary data.</text>
</comment>
<dbReference type="InterPro" id="IPR008557">
    <property type="entry name" value="PhoX"/>
</dbReference>
<dbReference type="NCBIfam" id="TIGR04183">
    <property type="entry name" value="Por_Secre_tail"/>
    <property type="match status" value="1"/>
</dbReference>
<dbReference type="Pfam" id="PF09423">
    <property type="entry name" value="PhoD"/>
    <property type="match status" value="1"/>
</dbReference>
<organism evidence="5 6">
    <name type="scientific">Flavobacterium beibuense</name>
    <dbReference type="NCBI Taxonomy" id="657326"/>
    <lineage>
        <taxon>Bacteria</taxon>
        <taxon>Pseudomonadati</taxon>
        <taxon>Bacteroidota</taxon>
        <taxon>Flavobacteriia</taxon>
        <taxon>Flavobacteriales</taxon>
        <taxon>Flavobacteriaceae</taxon>
        <taxon>Flavobacterium</taxon>
    </lineage>
</organism>
<evidence type="ECO:0000313" key="6">
    <source>
        <dbReference type="Proteomes" id="UP000289775"/>
    </source>
</evidence>
<proteinExistence type="predicted"/>
<dbReference type="Gene3D" id="2.60.40.10">
    <property type="entry name" value="Immunoglobulins"/>
    <property type="match status" value="1"/>
</dbReference>
<sequence>MKKSLLFLSLMVSLLMSFGLRAQTIPGDSIVYGPMMSPVYNNSVRVWVLTKNNTGSGDALSIALTQNGTANAPLTGTVYNSDDRLGYSLRSFEYTGLTEGQSYTAKVLINGTPSSRQSTITNGQNTLSDFEFLSGGCGRIYDLSRCIDQPEAEFHFNGTPTMFNVMAEEQSDLMVWLGDAVYLLGLQHAMGQCPDGVDDWANKDMAFDRYRFFRNYHDSLTVAMPQLAITDNHDLGPNEFNKTLPTIGEMREIFMDWWPNPEYNSTPEGQGLFSSYVYKDVEYFLLDNRSYRDGISQHLGPDQLQWLKDGLLNSTATFKVLINGTPSFERNCGGRNFCNTAQSQELINYIKANNINGVLSLSADIHEQKFMIRDGDVNYPLYDVLSGNINSDVGNGNYNINYNSNYILTGVKQTYLRINVYGDADDRRMKVEYVGATGQPYFETIIHEDMLTSQNADALKLEMGIENAVADASGYNHIITAENHTFAADRDGVTNGALQFSAATNVTIPYATAFDMHDRPFSLAFWLKPEQFTATGSTIYSNGAEGVGISFGISPNGKLTYTNHATGTTLSTEYSLLVNNWSYIVWKYDNVKRKLSVYYNGFLIQEWSNILTPVASDADITIGNNFQNKKYIGLLDKLNLYGRIISDEAIMEEADFESTRGDVLKMAGAQQMLIPSEVVNDALSDDFTIEFWGKLTADPGGNFKIIASNGRVNNLTTGISFEFPDNNQLNVVVGTNGSGWNTISNQGAIWNIGEWNHVALSVTKNGTMTYYVNGQQIGSAPFGEYIPNEFGLGLGYSPYYGSAVQAELDEFRIWERALTADEINEHMHYHLTGDEEDLAVYFDFSAADEEADSFVSLGSMEQEIFLNGGVFATATSPVSVLGDDYKDVVTGKWSRNNDVNNSGLTFPNNITAYNSNVVVGKHNVETIAAVPGEDDMTYLQGGWRIDPLNTPFATVKINLEESLPDYETISQTAGQYYLLKSVEGSEGTEEFENVAEGSFDGQNVTFYNANLTEGTYYVAWSTAEFVPGRGGALSLAGGHDITIPYADMNPIMSNAFTLEFWLNVTQDPGNNDKVLSSHGKINGNSTGFSLEMPDNNTISAVFGNNTGAWNSTNSGTPLTIGEWNHIAVTAAPGGMVKLYVNGELKGENAFADFVPNQNWDFAFGKSINYGGQTYSMMDEFRIWNHVKTQEEIVEQMHVILEEGQDGLLYNFTFDQDDNGVLENAGGTQTTVVDYTNATIINATSPVSEINVDFPDQVTGNWSITNETLNGLYVSGGISNFTENLIVSRNQDNEIAQLGEDEDNKYLVGGWHLNALNMEVADLEVDLATVIEDFAAVNAIVAEYSLIKGDPNSTYQTVATATEENGVVLFEDVDLAIGNYYLAFEIDPTAAIIAQGGVLSLGNGHDVQIPKEGVNAALSGDFTIELWARLREPSGANKKLVGFTSFGGGNYGWEMEFLGNQTLQTITGQGAGGGWNSLNSDHVWGVNEWNHVAVTFVPNGEFKFYINGELVDSMPVGTFQPNANNLAFGRNLSNDAPTSSDIDEFRIWTKAKTIEEIREDMYLSIPEATDNLVYNYTFNQDNSGFLVNSGSEVVEVPYTNASIIAATDPVRDMEAPYRNEVRGSWSVMNDSGNGMYLADEVASVNNNVVFGKEEGNEVLHALNDEENDMLYIGGRWMPDTRFIETAALKVDVSKVFDNPNDVNTLATTYFLLTGNPATEITVAATGTKVGSIVTFTEIPLDGTPLYLAWLESSTEYPVGTFPIASQSLWKYNDNGVDLGTEWTAVDYDDTAWMFGNGILGYGDGVEATTLSYGEDANNKYPTYYFRHTFNVENASQIGSLLFHTLKDDGVIVYVNGVEAFRSNMPEGAVTYNTYASSTIGGSDETTYELVETANLLQNGTNVIAVELHQASANSSDLGFDMEVNFNLPPLEAASYPLPKGEIWAYLDNGSDLGATDWTESTYNNNAWERGEAPLGYGDPAKTVISYGPDASNKYITYYFTRDIELSLADVAENVEFGLRRDDGAVVYVNGVEVFRDNMPVGIIDYLTHSATTIDGADEKRYFSHIVPKTVFQEGVNRISVELHNRDGQSSDISFDMYIKDAPQDIEVCDEEHIACFTSINPTGQTPYLIISQEHRFQLLFKQGDAYMDGSGNVPGNHDFSAYVGTDGDSELGHLSVNHENTPGGVSMLDIHLDTENQLWVIDDSQPVDFYNNDLVTTTRNCSGGITPWGTVITAEENTASGDANGDGYQDEGWLVEIDPVTAQVMEYGNGKQEKLWAMGRMNHENVVVKADGSAAYYGEDGGTHCVYKYVPDVPGNLYSGTVYVLHLDLEMSNDEPSSAKARWIQVPNTTQEDRNNLNTVAASLGGTNFNGVEDCDISPLDGKIYFTAKGRNRIYRFTDPVSVNDTITDFETFAGGMSYPIATAGGTVTEQWGDGNDNLVFDDKGNLWVCQDGGLNYIWVIRPNHTQNNPNIELFASMPAGSEPTGLTFTPDYKYGFFSVQHPNGGNAPQQDATFSDVTFNASATVVFSLNQYLGAQAPEVDFIADQVEVEEGETVTFTDLSTNNPTEWSWTFEGGEPATSTEQNPTVTYAEAGTYDVTLIATNVAGNQSLTKEEYIIVEEALGIDTPNPLRDKVSLYPNPTSGKVTVEINDEGGKDVVVDVYDLVGRKITTQNVQTTGGTQTISLDLTSLQGEQVFIINVTVGDKTGTYKVLKVNR</sequence>
<dbReference type="EMBL" id="JUIW01000014">
    <property type="protein sequence ID" value="RYJ40407.1"/>
    <property type="molecule type" value="Genomic_DNA"/>
</dbReference>
<keyword evidence="2" id="KW-1015">Disulfide bond</keyword>
<dbReference type="PANTHER" id="PTHR35399">
    <property type="entry name" value="SLR8030 PROTEIN"/>
    <property type="match status" value="1"/>
</dbReference>
<evidence type="ECO:0000256" key="3">
    <source>
        <dbReference type="SAM" id="SignalP"/>
    </source>
</evidence>
<feature type="domain" description="PKD" evidence="4">
    <location>
        <begin position="2538"/>
        <end position="2619"/>
    </location>
</feature>
<dbReference type="SUPFAM" id="SSF49299">
    <property type="entry name" value="PKD domain"/>
    <property type="match status" value="1"/>
</dbReference>
<dbReference type="Pfam" id="PF05787">
    <property type="entry name" value="PhoX"/>
    <property type="match status" value="1"/>
</dbReference>
<dbReference type="InterPro" id="IPR013320">
    <property type="entry name" value="ConA-like_dom_sf"/>
</dbReference>
<dbReference type="SUPFAM" id="SSF49899">
    <property type="entry name" value="Concanavalin A-like lectins/glucanases"/>
    <property type="match status" value="4"/>
</dbReference>
<dbReference type="InterPro" id="IPR035986">
    <property type="entry name" value="PKD_dom_sf"/>
</dbReference>
<dbReference type="Gene3D" id="3.60.21.70">
    <property type="entry name" value="PhoD-like phosphatase"/>
    <property type="match status" value="1"/>
</dbReference>
<evidence type="ECO:0000259" key="4">
    <source>
        <dbReference type="PROSITE" id="PS50093"/>
    </source>
</evidence>
<dbReference type="Proteomes" id="UP000289775">
    <property type="component" value="Unassembled WGS sequence"/>
</dbReference>
<protein>
    <submittedName>
        <fullName evidence="5">Twin-arginine translocation pathway signal</fullName>
    </submittedName>
</protein>
<keyword evidence="1 3" id="KW-0732">Signal</keyword>
<keyword evidence="6" id="KW-1185">Reference proteome</keyword>
<feature type="signal peptide" evidence="3">
    <location>
        <begin position="1"/>
        <end position="22"/>
    </location>
</feature>
<feature type="chain" id="PRO_5019445283" evidence="3">
    <location>
        <begin position="23"/>
        <end position="2716"/>
    </location>
</feature>
<accession>A0A444W3D5</accession>
<dbReference type="GO" id="GO:0005975">
    <property type="term" value="P:carbohydrate metabolic process"/>
    <property type="evidence" value="ECO:0007669"/>
    <property type="project" value="UniProtKB-ARBA"/>
</dbReference>
<evidence type="ECO:0000256" key="2">
    <source>
        <dbReference type="ARBA" id="ARBA00023157"/>
    </source>
</evidence>
<dbReference type="Pfam" id="PF18911">
    <property type="entry name" value="PKD_4"/>
    <property type="match status" value="1"/>
</dbReference>
<dbReference type="InterPro" id="IPR018946">
    <property type="entry name" value="PhoD-like_MPP"/>
</dbReference>
<dbReference type="OrthoDB" id="9801383at2"/>
<dbReference type="InterPro" id="IPR006558">
    <property type="entry name" value="LamG-like"/>
</dbReference>
<dbReference type="SUPFAM" id="SSF56300">
    <property type="entry name" value="Metallo-dependent phosphatases"/>
    <property type="match status" value="1"/>
</dbReference>
<evidence type="ECO:0000256" key="1">
    <source>
        <dbReference type="ARBA" id="ARBA00022729"/>
    </source>
</evidence>
<dbReference type="PANTHER" id="PTHR35399:SF2">
    <property type="entry name" value="DUF839 DOMAIN-CONTAINING PROTEIN"/>
    <property type="match status" value="1"/>
</dbReference>
<dbReference type="Gene3D" id="2.60.120.200">
    <property type="match status" value="4"/>
</dbReference>
<dbReference type="PROSITE" id="PS50093">
    <property type="entry name" value="PKD"/>
    <property type="match status" value="1"/>
</dbReference>
<dbReference type="Pfam" id="PF18962">
    <property type="entry name" value="Por_Secre_tail"/>
    <property type="match status" value="1"/>
</dbReference>
<dbReference type="InterPro" id="IPR029052">
    <property type="entry name" value="Metallo-depent_PP-like"/>
</dbReference>
<dbReference type="GO" id="GO:0004553">
    <property type="term" value="F:hydrolase activity, hydrolyzing O-glycosyl compounds"/>
    <property type="evidence" value="ECO:0007669"/>
    <property type="project" value="UniProtKB-ARBA"/>
</dbReference>
<dbReference type="SMART" id="SM00560">
    <property type="entry name" value="LamGL"/>
    <property type="match status" value="3"/>
</dbReference>
<dbReference type="InterPro" id="IPR022409">
    <property type="entry name" value="PKD/Chitinase_dom"/>
</dbReference>
<dbReference type="InterPro" id="IPR000601">
    <property type="entry name" value="PKD_dom"/>
</dbReference>
<dbReference type="CDD" id="cd00146">
    <property type="entry name" value="PKD"/>
    <property type="match status" value="1"/>
</dbReference>
<reference evidence="5 6" key="1">
    <citation type="submission" date="2014-12" db="EMBL/GenBank/DDBJ databases">
        <title>Genome sequence of Flavobacterium beibuense RSKm HC5.</title>
        <authorList>
            <person name="Kim J.F."/>
            <person name="Song J.Y."/>
            <person name="Kwak M.-J."/>
            <person name="Lee S.-W."/>
        </authorList>
    </citation>
    <scope>NUCLEOTIDE SEQUENCE [LARGE SCALE GENOMIC DNA]</scope>
    <source>
        <strain evidence="5 6">RSKm HC5</strain>
    </source>
</reference>
<dbReference type="Pfam" id="PF13385">
    <property type="entry name" value="Laminin_G_3"/>
    <property type="match status" value="4"/>
</dbReference>